<proteinExistence type="predicted"/>
<keyword evidence="2" id="KW-1185">Reference proteome</keyword>
<accession>A0A5N6SHU9</accession>
<name>A0A5N6SHU9_ASPPS</name>
<protein>
    <submittedName>
        <fullName evidence="1">Uncharacterized protein</fullName>
    </submittedName>
</protein>
<dbReference type="EMBL" id="ML743616">
    <property type="protein sequence ID" value="KAE8133477.1"/>
    <property type="molecule type" value="Genomic_DNA"/>
</dbReference>
<reference evidence="1 2" key="1">
    <citation type="submission" date="2019-04" db="EMBL/GenBank/DDBJ databases">
        <title>Friends and foes A comparative genomics study of 23 Aspergillus species from section Flavi.</title>
        <authorList>
            <consortium name="DOE Joint Genome Institute"/>
            <person name="Kjaerbolling I."/>
            <person name="Vesth T."/>
            <person name="Frisvad J.C."/>
            <person name="Nybo J.L."/>
            <person name="Theobald S."/>
            <person name="Kildgaard S."/>
            <person name="Isbrandt T."/>
            <person name="Kuo A."/>
            <person name="Sato A."/>
            <person name="Lyhne E.K."/>
            <person name="Kogle M.E."/>
            <person name="Wiebenga A."/>
            <person name="Kun R.S."/>
            <person name="Lubbers R.J."/>
            <person name="Makela M.R."/>
            <person name="Barry K."/>
            <person name="Chovatia M."/>
            <person name="Clum A."/>
            <person name="Daum C."/>
            <person name="Haridas S."/>
            <person name="He G."/>
            <person name="LaButti K."/>
            <person name="Lipzen A."/>
            <person name="Mondo S."/>
            <person name="Riley R."/>
            <person name="Salamov A."/>
            <person name="Simmons B.A."/>
            <person name="Magnuson J.K."/>
            <person name="Henrissat B."/>
            <person name="Mortensen U.H."/>
            <person name="Larsen T.O."/>
            <person name="Devries R.P."/>
            <person name="Grigoriev I.V."/>
            <person name="Machida M."/>
            <person name="Baker S.E."/>
            <person name="Andersen M.R."/>
        </authorList>
    </citation>
    <scope>NUCLEOTIDE SEQUENCE [LARGE SCALE GENOMIC DNA]</scope>
    <source>
        <strain evidence="1 2">CBS 117625</strain>
    </source>
</reference>
<dbReference type="Proteomes" id="UP000325672">
    <property type="component" value="Unassembled WGS sequence"/>
</dbReference>
<gene>
    <name evidence="1" type="ORF">BDV38DRAFT_258142</name>
</gene>
<sequence>MIVRVITANVRVHVQLKTLGHEQNSKNTIENLEPVIQRAKPKDCIFTTLVMDGSHEHVSDLSGESTTTDSISSGGIDIRATSQLGLTGKPLRLDPIWYDFTGRWKKHGHRNTGDVALVVLDQSVTHYKDPHSIALVVFL</sequence>
<dbReference type="AlphaFoldDB" id="A0A5N6SHU9"/>
<evidence type="ECO:0000313" key="1">
    <source>
        <dbReference type="EMBL" id="KAE8133477.1"/>
    </source>
</evidence>
<dbReference type="GeneID" id="43639910"/>
<organism evidence="1 2">
    <name type="scientific">Aspergillus pseudotamarii</name>
    <dbReference type="NCBI Taxonomy" id="132259"/>
    <lineage>
        <taxon>Eukaryota</taxon>
        <taxon>Fungi</taxon>
        <taxon>Dikarya</taxon>
        <taxon>Ascomycota</taxon>
        <taxon>Pezizomycotina</taxon>
        <taxon>Eurotiomycetes</taxon>
        <taxon>Eurotiomycetidae</taxon>
        <taxon>Eurotiales</taxon>
        <taxon>Aspergillaceae</taxon>
        <taxon>Aspergillus</taxon>
        <taxon>Aspergillus subgen. Circumdati</taxon>
    </lineage>
</organism>
<dbReference type="RefSeq" id="XP_031909540.1">
    <property type="nucleotide sequence ID" value="XM_032055700.1"/>
</dbReference>
<evidence type="ECO:0000313" key="2">
    <source>
        <dbReference type="Proteomes" id="UP000325672"/>
    </source>
</evidence>